<evidence type="ECO:0000313" key="3">
    <source>
        <dbReference type="Proteomes" id="UP001066276"/>
    </source>
</evidence>
<gene>
    <name evidence="2" type="ORF">NDU88_000498</name>
</gene>
<sequence length="242" mass="26443">MAALLSPRVAMMLSGDTSGVACGAPGVSGNIAVDLGNVKHFRLAEQKGIHKQSRLKLNKLSKKEDYHIAVRTWEEVHMLKCTSEDNEDEFQVGNEEDIEEAPVPSKHSRPCEEAHMIGRIHSCSRQAVSERGSPLQSPGGRVSRKQASIATHSRGSERWSWRPNVEDSAPLAASDVARGLLAQRVLDQRCSSERCSRICRAASTSERGPAQLWGLQQCHMGLYLLPGFNGSPEEAPGCLRGH</sequence>
<feature type="region of interest" description="Disordered" evidence="1">
    <location>
        <begin position="130"/>
        <end position="162"/>
    </location>
</feature>
<reference evidence="2" key="1">
    <citation type="journal article" date="2022" name="bioRxiv">
        <title>Sequencing and chromosome-scale assembly of the giantPleurodeles waltlgenome.</title>
        <authorList>
            <person name="Brown T."/>
            <person name="Elewa A."/>
            <person name="Iarovenko S."/>
            <person name="Subramanian E."/>
            <person name="Araus A.J."/>
            <person name="Petzold A."/>
            <person name="Susuki M."/>
            <person name="Suzuki K.-i.T."/>
            <person name="Hayashi T."/>
            <person name="Toyoda A."/>
            <person name="Oliveira C."/>
            <person name="Osipova E."/>
            <person name="Leigh N.D."/>
            <person name="Simon A."/>
            <person name="Yun M.H."/>
        </authorList>
    </citation>
    <scope>NUCLEOTIDE SEQUENCE</scope>
    <source>
        <strain evidence="2">20211129_DDA</strain>
        <tissue evidence="2">Liver</tissue>
    </source>
</reference>
<evidence type="ECO:0000256" key="1">
    <source>
        <dbReference type="SAM" id="MobiDB-lite"/>
    </source>
</evidence>
<name>A0AAV7UQ67_PLEWA</name>
<dbReference type="Proteomes" id="UP001066276">
    <property type="component" value="Chromosome 2_2"/>
</dbReference>
<accession>A0AAV7UQ67</accession>
<dbReference type="AlphaFoldDB" id="A0AAV7UQ67"/>
<comment type="caution">
    <text evidence="2">The sequence shown here is derived from an EMBL/GenBank/DDBJ whole genome shotgun (WGS) entry which is preliminary data.</text>
</comment>
<keyword evidence="3" id="KW-1185">Reference proteome</keyword>
<evidence type="ECO:0000313" key="2">
    <source>
        <dbReference type="EMBL" id="KAJ1191182.1"/>
    </source>
</evidence>
<dbReference type="EMBL" id="JANPWB010000004">
    <property type="protein sequence ID" value="KAJ1191182.1"/>
    <property type="molecule type" value="Genomic_DNA"/>
</dbReference>
<organism evidence="2 3">
    <name type="scientific">Pleurodeles waltl</name>
    <name type="common">Iberian ribbed newt</name>
    <dbReference type="NCBI Taxonomy" id="8319"/>
    <lineage>
        <taxon>Eukaryota</taxon>
        <taxon>Metazoa</taxon>
        <taxon>Chordata</taxon>
        <taxon>Craniata</taxon>
        <taxon>Vertebrata</taxon>
        <taxon>Euteleostomi</taxon>
        <taxon>Amphibia</taxon>
        <taxon>Batrachia</taxon>
        <taxon>Caudata</taxon>
        <taxon>Salamandroidea</taxon>
        <taxon>Salamandridae</taxon>
        <taxon>Pleurodelinae</taxon>
        <taxon>Pleurodeles</taxon>
    </lineage>
</organism>
<proteinExistence type="predicted"/>
<protein>
    <submittedName>
        <fullName evidence="2">Uncharacterized protein</fullName>
    </submittedName>
</protein>